<proteinExistence type="predicted"/>
<dbReference type="PANTHER" id="PTHR37445:SF3">
    <property type="entry name" value="ZINC FINGER PHD-TYPE DOMAIN-CONTAINING PROTEIN"/>
    <property type="match status" value="1"/>
</dbReference>
<organism>
    <name type="scientific">Branchiostoma floridae</name>
    <name type="common">Florida lancelet</name>
    <name type="synonym">Amphioxus</name>
    <dbReference type="NCBI Taxonomy" id="7739"/>
    <lineage>
        <taxon>Eukaryota</taxon>
        <taxon>Metazoa</taxon>
        <taxon>Chordata</taxon>
        <taxon>Cephalochordata</taxon>
        <taxon>Leptocardii</taxon>
        <taxon>Amphioxiformes</taxon>
        <taxon>Branchiostomatidae</taxon>
        <taxon>Branchiostoma</taxon>
    </lineage>
</organism>
<protein>
    <submittedName>
        <fullName evidence="2">Uncharacterized protein</fullName>
    </submittedName>
</protein>
<gene>
    <name evidence="2" type="ORF">BRAFLDRAFT_70712</name>
</gene>
<dbReference type="InParanoid" id="C3YG65"/>
<evidence type="ECO:0000256" key="1">
    <source>
        <dbReference type="SAM" id="Coils"/>
    </source>
</evidence>
<evidence type="ECO:0000313" key="2">
    <source>
        <dbReference type="EMBL" id="EEN60870.1"/>
    </source>
</evidence>
<name>C3YG65_BRAFL</name>
<feature type="coiled-coil region" evidence="1">
    <location>
        <begin position="101"/>
        <end position="128"/>
    </location>
</feature>
<reference evidence="2" key="1">
    <citation type="journal article" date="2008" name="Nature">
        <title>The amphioxus genome and the evolution of the chordate karyotype.</title>
        <authorList>
            <consortium name="US DOE Joint Genome Institute (JGI-PGF)"/>
            <person name="Putnam N.H."/>
            <person name="Butts T."/>
            <person name="Ferrier D.E.K."/>
            <person name="Furlong R.F."/>
            <person name="Hellsten U."/>
            <person name="Kawashima T."/>
            <person name="Robinson-Rechavi M."/>
            <person name="Shoguchi E."/>
            <person name="Terry A."/>
            <person name="Yu J.-K."/>
            <person name="Benito-Gutierrez E.L."/>
            <person name="Dubchak I."/>
            <person name="Garcia-Fernandez J."/>
            <person name="Gibson-Brown J.J."/>
            <person name="Grigoriev I.V."/>
            <person name="Horton A.C."/>
            <person name="de Jong P.J."/>
            <person name="Jurka J."/>
            <person name="Kapitonov V.V."/>
            <person name="Kohara Y."/>
            <person name="Kuroki Y."/>
            <person name="Lindquist E."/>
            <person name="Lucas S."/>
            <person name="Osoegawa K."/>
            <person name="Pennacchio L.A."/>
            <person name="Salamov A.A."/>
            <person name="Satou Y."/>
            <person name="Sauka-Spengler T."/>
            <person name="Schmutz J."/>
            <person name="Shin-I T."/>
            <person name="Toyoda A."/>
            <person name="Bronner-Fraser M."/>
            <person name="Fujiyama A."/>
            <person name="Holland L.Z."/>
            <person name="Holland P.W.H."/>
            <person name="Satoh N."/>
            <person name="Rokhsar D.S."/>
        </authorList>
    </citation>
    <scope>NUCLEOTIDE SEQUENCE [LARGE SCALE GENOMIC DNA]</scope>
    <source>
        <strain evidence="2">S238N-H82</strain>
        <tissue evidence="2">Testes</tissue>
    </source>
</reference>
<dbReference type="AlphaFoldDB" id="C3YG65"/>
<keyword evidence="1" id="KW-0175">Coiled coil</keyword>
<dbReference type="PANTHER" id="PTHR37445">
    <property type="entry name" value="PROTEIN CBG24663"/>
    <property type="match status" value="1"/>
</dbReference>
<accession>C3YG65</accession>
<sequence>MYECPQSSYSAIRSRILPWFGHWLDGTAFPLSRCYRDNSNRRNSVPRNGIEHVHQSGETTTQHSRHILLSWYEAEAKSRGNAGSCRCKNDLHKMLKRGKEKQDNNAILENILNRLDKIEEKISTTKETKPREETGTGQVEEIVKKTIAEHKTEERDRENREMNIIIHRVPEPTQTNAEERGIHDTRFAERLFAEPLELGKIDIRNTVRLGKKNESTPRPLKVVLQNKDDKKRIMIRLKKLKHADEMFRDISVCDDLNKEERELLKQKVQEAKDLEKNRETEGYWKYRVRGPPWNLQIRRIKA</sequence>
<dbReference type="EMBL" id="GG666510">
    <property type="protein sequence ID" value="EEN60870.1"/>
    <property type="molecule type" value="Genomic_DNA"/>
</dbReference>